<gene>
    <name evidence="1" type="ORF">I553_3645</name>
</gene>
<sequence>MATRGRGIGRFGVRRELGRLGAPRRRTADRHRSVLTSLGLPVSYDADALPELLQIMAADKKPGRGAALRGARRAGQARPA</sequence>
<dbReference type="Gene3D" id="1.20.1090.10">
    <property type="entry name" value="Dehydroquinate synthase-like - alpha domain"/>
    <property type="match status" value="1"/>
</dbReference>
<proteinExistence type="predicted"/>
<name>X7ZXV4_MYCXE</name>
<reference evidence="1" key="1">
    <citation type="submission" date="2014-01" db="EMBL/GenBank/DDBJ databases">
        <authorList>
            <person name="Brown-Elliot B."/>
            <person name="Wallace R."/>
            <person name="Lenaerts A."/>
            <person name="Ordway D."/>
            <person name="DeGroote M.A."/>
            <person name="Parker T."/>
            <person name="Sizemore C."/>
            <person name="Tallon L.J."/>
            <person name="Sadzewicz L.K."/>
            <person name="Sengamalay N."/>
            <person name="Fraser C.M."/>
            <person name="Hine E."/>
            <person name="Shefchek K.A."/>
            <person name="Das S.P."/>
            <person name="Tettelin H."/>
        </authorList>
    </citation>
    <scope>NUCLEOTIDE SEQUENCE [LARGE SCALE GENOMIC DNA]</scope>
    <source>
        <strain evidence="1">4042</strain>
    </source>
</reference>
<dbReference type="EC" id="4.2.3.4" evidence="1"/>
<dbReference type="GO" id="GO:0003856">
    <property type="term" value="F:3-dehydroquinate synthase activity"/>
    <property type="evidence" value="ECO:0007669"/>
    <property type="project" value="UniProtKB-EC"/>
</dbReference>
<comment type="caution">
    <text evidence="1">The sequence shown here is derived from an EMBL/GenBank/DDBJ whole genome shotgun (WGS) entry which is preliminary data.</text>
</comment>
<evidence type="ECO:0000313" key="1">
    <source>
        <dbReference type="EMBL" id="EUA24104.1"/>
    </source>
</evidence>
<keyword evidence="1" id="KW-0456">Lyase</keyword>
<organism evidence="1">
    <name type="scientific">Mycobacterium xenopi 4042</name>
    <dbReference type="NCBI Taxonomy" id="1299334"/>
    <lineage>
        <taxon>Bacteria</taxon>
        <taxon>Bacillati</taxon>
        <taxon>Actinomycetota</taxon>
        <taxon>Actinomycetes</taxon>
        <taxon>Mycobacteriales</taxon>
        <taxon>Mycobacteriaceae</taxon>
        <taxon>Mycobacterium</taxon>
    </lineage>
</organism>
<dbReference type="PATRIC" id="fig|1299334.3.peg.6802"/>
<dbReference type="AlphaFoldDB" id="X7ZXV4"/>
<dbReference type="EMBL" id="JAOB01000066">
    <property type="protein sequence ID" value="EUA24104.1"/>
    <property type="molecule type" value="Genomic_DNA"/>
</dbReference>
<accession>X7ZXV4</accession>
<protein>
    <submittedName>
        <fullName evidence="1">3-dehydroquinate synthase domain protein</fullName>
        <ecNumber evidence="1">4.2.3.4</ecNumber>
    </submittedName>
</protein>